<dbReference type="Proteomes" id="UP000325188">
    <property type="component" value="Segment"/>
</dbReference>
<evidence type="ECO:0000313" key="2">
    <source>
        <dbReference type="EMBL" id="QCQ85145.1"/>
    </source>
</evidence>
<proteinExistence type="predicted"/>
<name>A0A4P8PT00_9VIRU</name>
<feature type="region of interest" description="Disordered" evidence="1">
    <location>
        <begin position="95"/>
        <end position="138"/>
    </location>
</feature>
<reference evidence="2" key="1">
    <citation type="submission" date="2018-12" db="EMBL/GenBank/DDBJ databases">
        <title>Singled stranded DNA viruses identified in blackflies (Austrosimulium ungulatum) sampled in New Zealand.</title>
        <authorList>
            <person name="Kraberger S."/>
            <person name="Fontenele R.S."/>
            <person name="Schmidlin K."/>
            <person name="Walters M."/>
            <person name="Varsani A."/>
        </authorList>
    </citation>
    <scope>NUCLEOTIDE SEQUENCE [LARGE SCALE GENOMIC DNA]</scope>
    <source>
        <strain evidence="2">213</strain>
    </source>
</reference>
<evidence type="ECO:0000256" key="1">
    <source>
        <dbReference type="SAM" id="MobiDB-lite"/>
    </source>
</evidence>
<dbReference type="EMBL" id="MK249234">
    <property type="protein sequence ID" value="QCQ85145.1"/>
    <property type="molecule type" value="Genomic_DNA"/>
</dbReference>
<protein>
    <submittedName>
        <fullName evidence="2">Uncharacterized protein</fullName>
    </submittedName>
</protein>
<accession>A0A4P8PT00</accession>
<organism evidence="2">
    <name type="scientific">Blackfly microvirus SF02</name>
    <dbReference type="NCBI Taxonomy" id="2576452"/>
    <lineage>
        <taxon>Viruses</taxon>
        <taxon>Monodnaviria</taxon>
        <taxon>Sangervirae</taxon>
        <taxon>Phixviricota</taxon>
        <taxon>Malgrandaviricetes</taxon>
        <taxon>Petitvirales</taxon>
        <taxon>Microviridae</taxon>
        <taxon>Microvirus</taxon>
    </lineage>
</organism>
<feature type="compositionally biased region" description="Basic and acidic residues" evidence="1">
    <location>
        <begin position="110"/>
        <end position="119"/>
    </location>
</feature>
<sequence>MKSTPASRFFVLTTEYVPSQGEQPVGVSMTEPGLGINLKELVERFILTGGVEEGITREGYYPDEDSDFDDDDLEAVNRMDIADRTEAVEAVLTRGNEAKEAYKASQSVKYESDKEEGKKPPKPKKSKPAPNDEVQEAE</sequence>